<evidence type="ECO:0000259" key="1">
    <source>
        <dbReference type="Pfam" id="PF13456"/>
    </source>
</evidence>
<keyword evidence="3" id="KW-1185">Reference proteome</keyword>
<dbReference type="GO" id="GO:0003676">
    <property type="term" value="F:nucleic acid binding"/>
    <property type="evidence" value="ECO:0007669"/>
    <property type="project" value="InterPro"/>
</dbReference>
<dbReference type="EMBL" id="EQ973960">
    <property type="protein sequence ID" value="EEF37044.1"/>
    <property type="molecule type" value="Genomic_DNA"/>
</dbReference>
<sequence length="95" mass="10508">MVLIVVHRLQTGAGDIVRDRCGNGDTGFGMNIDSCSISEAELWGLYQQLRIAWNRGVVQLEVELTAGLYHPPVVESRVASSLEEKQMVETLHTVL</sequence>
<name>B9SH42_RICCO</name>
<accession>B9SH42</accession>
<proteinExistence type="predicted"/>
<feature type="domain" description="RNase H type-1" evidence="1">
    <location>
        <begin position="7"/>
        <end position="63"/>
    </location>
</feature>
<evidence type="ECO:0000313" key="2">
    <source>
        <dbReference type="EMBL" id="EEF37044.1"/>
    </source>
</evidence>
<dbReference type="GO" id="GO:0004523">
    <property type="term" value="F:RNA-DNA hybrid ribonuclease activity"/>
    <property type="evidence" value="ECO:0007669"/>
    <property type="project" value="InterPro"/>
</dbReference>
<dbReference type="AlphaFoldDB" id="B9SH42"/>
<dbReference type="InterPro" id="IPR002156">
    <property type="entry name" value="RNaseH_domain"/>
</dbReference>
<dbReference type="eggNOG" id="KOG1075">
    <property type="taxonomic scope" value="Eukaryota"/>
</dbReference>
<dbReference type="InParanoid" id="B9SH42"/>
<gene>
    <name evidence="2" type="ORF">RCOM_1115840</name>
</gene>
<protein>
    <recommendedName>
        <fullName evidence="1">RNase H type-1 domain-containing protein</fullName>
    </recommendedName>
</protein>
<dbReference type="Pfam" id="PF13456">
    <property type="entry name" value="RVT_3"/>
    <property type="match status" value="1"/>
</dbReference>
<organism evidence="2 3">
    <name type="scientific">Ricinus communis</name>
    <name type="common">Castor bean</name>
    <dbReference type="NCBI Taxonomy" id="3988"/>
    <lineage>
        <taxon>Eukaryota</taxon>
        <taxon>Viridiplantae</taxon>
        <taxon>Streptophyta</taxon>
        <taxon>Embryophyta</taxon>
        <taxon>Tracheophyta</taxon>
        <taxon>Spermatophyta</taxon>
        <taxon>Magnoliopsida</taxon>
        <taxon>eudicotyledons</taxon>
        <taxon>Gunneridae</taxon>
        <taxon>Pentapetalae</taxon>
        <taxon>rosids</taxon>
        <taxon>fabids</taxon>
        <taxon>Malpighiales</taxon>
        <taxon>Euphorbiaceae</taxon>
        <taxon>Acalyphoideae</taxon>
        <taxon>Acalypheae</taxon>
        <taxon>Ricinus</taxon>
    </lineage>
</organism>
<dbReference type="Proteomes" id="UP000008311">
    <property type="component" value="Unassembled WGS sequence"/>
</dbReference>
<evidence type="ECO:0000313" key="3">
    <source>
        <dbReference type="Proteomes" id="UP000008311"/>
    </source>
</evidence>
<reference evidence="3" key="1">
    <citation type="journal article" date="2010" name="Nat. Biotechnol.">
        <title>Draft genome sequence of the oilseed species Ricinus communis.</title>
        <authorList>
            <person name="Chan A.P."/>
            <person name="Crabtree J."/>
            <person name="Zhao Q."/>
            <person name="Lorenzi H."/>
            <person name="Orvis J."/>
            <person name="Puiu D."/>
            <person name="Melake-Berhan A."/>
            <person name="Jones K.M."/>
            <person name="Redman J."/>
            <person name="Chen G."/>
            <person name="Cahoon E.B."/>
            <person name="Gedil M."/>
            <person name="Stanke M."/>
            <person name="Haas B.J."/>
            <person name="Wortman J.R."/>
            <person name="Fraser-Liggett C.M."/>
            <person name="Ravel J."/>
            <person name="Rabinowicz P.D."/>
        </authorList>
    </citation>
    <scope>NUCLEOTIDE SEQUENCE [LARGE SCALE GENOMIC DNA]</scope>
    <source>
        <strain evidence="3">cv. Hale</strain>
    </source>
</reference>